<feature type="compositionally biased region" description="Polar residues" evidence="1">
    <location>
        <begin position="1"/>
        <end position="21"/>
    </location>
</feature>
<dbReference type="AlphaFoldDB" id="A0A195FLW8"/>
<dbReference type="EMBL" id="KQ981490">
    <property type="protein sequence ID" value="KYN41247.1"/>
    <property type="molecule type" value="Genomic_DNA"/>
</dbReference>
<feature type="region of interest" description="Disordered" evidence="1">
    <location>
        <begin position="1"/>
        <end position="36"/>
    </location>
</feature>
<keyword evidence="3" id="KW-1185">Reference proteome</keyword>
<organism evidence="2 3">
    <name type="scientific">Trachymyrmex septentrionalis</name>
    <dbReference type="NCBI Taxonomy" id="34720"/>
    <lineage>
        <taxon>Eukaryota</taxon>
        <taxon>Metazoa</taxon>
        <taxon>Ecdysozoa</taxon>
        <taxon>Arthropoda</taxon>
        <taxon>Hexapoda</taxon>
        <taxon>Insecta</taxon>
        <taxon>Pterygota</taxon>
        <taxon>Neoptera</taxon>
        <taxon>Endopterygota</taxon>
        <taxon>Hymenoptera</taxon>
        <taxon>Apocrita</taxon>
        <taxon>Aculeata</taxon>
        <taxon>Formicoidea</taxon>
        <taxon>Formicidae</taxon>
        <taxon>Myrmicinae</taxon>
        <taxon>Trachymyrmex</taxon>
    </lineage>
</organism>
<name>A0A195FLW8_9HYME</name>
<gene>
    <name evidence="2" type="ORF">ALC56_04398</name>
</gene>
<evidence type="ECO:0000256" key="1">
    <source>
        <dbReference type="SAM" id="MobiDB-lite"/>
    </source>
</evidence>
<protein>
    <submittedName>
        <fullName evidence="2">Uncharacterized protein</fullName>
    </submittedName>
</protein>
<accession>A0A195FLW8</accession>
<evidence type="ECO:0000313" key="2">
    <source>
        <dbReference type="EMBL" id="KYN41247.1"/>
    </source>
</evidence>
<reference evidence="2 3" key="1">
    <citation type="submission" date="2016-03" db="EMBL/GenBank/DDBJ databases">
        <title>Trachymyrmex septentrionalis WGS genome.</title>
        <authorList>
            <person name="Nygaard S."/>
            <person name="Hu H."/>
            <person name="Boomsma J."/>
            <person name="Zhang G."/>
        </authorList>
    </citation>
    <scope>NUCLEOTIDE SEQUENCE [LARGE SCALE GENOMIC DNA]</scope>
    <source>
        <strain evidence="2">Tsep2-gDNA-1</strain>
        <tissue evidence="2">Whole body</tissue>
    </source>
</reference>
<sequence>MTSIAAQSEQISAGGSEQDLSPYSGGRQSLPPCLARVTPPLHSTSQCLGTSLSRNHCHRGANLTSELKTSNVPCSPQTVLVKREREAKFSRGLVSLDAK</sequence>
<evidence type="ECO:0000313" key="3">
    <source>
        <dbReference type="Proteomes" id="UP000078541"/>
    </source>
</evidence>
<dbReference type="Proteomes" id="UP000078541">
    <property type="component" value="Unassembled WGS sequence"/>
</dbReference>
<proteinExistence type="predicted"/>